<sequence length="92" mass="11280">MWFCQLSCRYNRSIIYFQTSVSHSFHRHFTDMASEGGKSFARRDRLREIESKVQTWWDERTFFGLNRGKVLWEFPISLYEWLFASWTCVFSF</sequence>
<name>A0A6A4N9R9_LUPAL</name>
<protein>
    <submittedName>
        <fullName evidence="1">Uncharacterized protein</fullName>
    </submittedName>
</protein>
<organism evidence="1 2">
    <name type="scientific">Lupinus albus</name>
    <name type="common">White lupine</name>
    <name type="synonym">Lupinus termis</name>
    <dbReference type="NCBI Taxonomy" id="3870"/>
    <lineage>
        <taxon>Eukaryota</taxon>
        <taxon>Viridiplantae</taxon>
        <taxon>Streptophyta</taxon>
        <taxon>Embryophyta</taxon>
        <taxon>Tracheophyta</taxon>
        <taxon>Spermatophyta</taxon>
        <taxon>Magnoliopsida</taxon>
        <taxon>eudicotyledons</taxon>
        <taxon>Gunneridae</taxon>
        <taxon>Pentapetalae</taxon>
        <taxon>rosids</taxon>
        <taxon>fabids</taxon>
        <taxon>Fabales</taxon>
        <taxon>Fabaceae</taxon>
        <taxon>Papilionoideae</taxon>
        <taxon>50 kb inversion clade</taxon>
        <taxon>genistoids sensu lato</taxon>
        <taxon>core genistoids</taxon>
        <taxon>Genisteae</taxon>
        <taxon>Lupinus</taxon>
    </lineage>
</organism>
<evidence type="ECO:0000313" key="1">
    <source>
        <dbReference type="EMBL" id="KAE9587585.1"/>
    </source>
</evidence>
<dbReference type="AlphaFoldDB" id="A0A6A4N9R9"/>
<keyword evidence="2" id="KW-1185">Reference proteome</keyword>
<reference evidence="2" key="1">
    <citation type="journal article" date="2020" name="Nat. Commun.">
        <title>Genome sequence of the cluster root forming white lupin.</title>
        <authorList>
            <person name="Hufnagel B."/>
            <person name="Marques A."/>
            <person name="Soriano A."/>
            <person name="Marques L."/>
            <person name="Divol F."/>
            <person name="Doumas P."/>
            <person name="Sallet E."/>
            <person name="Mancinotti D."/>
            <person name="Carrere S."/>
            <person name="Marande W."/>
            <person name="Arribat S."/>
            <person name="Keller J."/>
            <person name="Huneau C."/>
            <person name="Blein T."/>
            <person name="Aime D."/>
            <person name="Laguerre M."/>
            <person name="Taylor J."/>
            <person name="Schubert V."/>
            <person name="Nelson M."/>
            <person name="Geu-Flores F."/>
            <person name="Crespi M."/>
            <person name="Gallardo-Guerrero K."/>
            <person name="Delaux P.-M."/>
            <person name="Salse J."/>
            <person name="Berges H."/>
            <person name="Guyot R."/>
            <person name="Gouzy J."/>
            <person name="Peret B."/>
        </authorList>
    </citation>
    <scope>NUCLEOTIDE SEQUENCE [LARGE SCALE GENOMIC DNA]</scope>
    <source>
        <strain evidence="2">cv. Amiga</strain>
    </source>
</reference>
<dbReference type="Proteomes" id="UP000447434">
    <property type="component" value="Chromosome 23"/>
</dbReference>
<dbReference type="OrthoDB" id="10249672at2759"/>
<accession>A0A6A4N9R9</accession>
<comment type="caution">
    <text evidence="1">The sequence shown here is derived from an EMBL/GenBank/DDBJ whole genome shotgun (WGS) entry which is preliminary data.</text>
</comment>
<proteinExistence type="predicted"/>
<dbReference type="EMBL" id="WOCE01000023">
    <property type="protein sequence ID" value="KAE9587585.1"/>
    <property type="molecule type" value="Genomic_DNA"/>
</dbReference>
<gene>
    <name evidence="1" type="ORF">Lalb_Chr23g0275461</name>
</gene>
<evidence type="ECO:0000313" key="2">
    <source>
        <dbReference type="Proteomes" id="UP000447434"/>
    </source>
</evidence>